<feature type="binding site" evidence="11">
    <location>
        <position position="30"/>
    </location>
    <ligand>
        <name>NAD(+)</name>
        <dbReference type="ChEBI" id="CHEBI:57540"/>
    </ligand>
</feature>
<dbReference type="PANTHER" id="PTHR43750">
    <property type="entry name" value="UDP-GLUCOSE 6-DEHYDROGENASE TUAD"/>
    <property type="match status" value="1"/>
</dbReference>
<dbReference type="InterPro" id="IPR036220">
    <property type="entry name" value="UDP-Glc/GDP-Man_DH_C_sf"/>
</dbReference>
<feature type="binding site" evidence="11">
    <location>
        <position position="122"/>
    </location>
    <ligand>
        <name>NAD(+)</name>
        <dbReference type="ChEBI" id="CHEBI:57540"/>
    </ligand>
</feature>
<dbReference type="UniPathway" id="UPA00038">
    <property type="reaction ID" value="UER00491"/>
</dbReference>
<dbReference type="InterPro" id="IPR028357">
    <property type="entry name" value="UDPglc_DH_bac"/>
</dbReference>
<keyword evidence="5 8" id="KW-0560">Oxidoreductase</keyword>
<reference evidence="13 14" key="1">
    <citation type="submission" date="2019-04" db="EMBL/GenBank/DDBJ databases">
        <title>Phreatobacter aquaticus sp. nov.</title>
        <authorList>
            <person name="Choi A."/>
        </authorList>
    </citation>
    <scope>NUCLEOTIDE SEQUENCE [LARGE SCALE GENOMIC DNA]</scope>
    <source>
        <strain evidence="13 14">KCTC 52518</strain>
    </source>
</reference>
<feature type="binding site" evidence="10">
    <location>
        <begin position="152"/>
        <end position="155"/>
    </location>
    <ligand>
        <name>substrate</name>
    </ligand>
</feature>
<dbReference type="EC" id="1.1.1.22" evidence="3 8"/>
<evidence type="ECO:0000256" key="11">
    <source>
        <dbReference type="PIRSR" id="PIRSR500134-3"/>
    </source>
</evidence>
<feature type="binding site" evidence="10">
    <location>
        <position position="324"/>
    </location>
    <ligand>
        <name>substrate</name>
    </ligand>
</feature>
<evidence type="ECO:0000256" key="7">
    <source>
        <dbReference type="ARBA" id="ARBA00047473"/>
    </source>
</evidence>
<name>A0A4D7B542_9HYPH</name>
<dbReference type="InterPro" id="IPR036291">
    <property type="entry name" value="NAD(P)-bd_dom_sf"/>
</dbReference>
<evidence type="ECO:0000256" key="10">
    <source>
        <dbReference type="PIRSR" id="PIRSR500134-2"/>
    </source>
</evidence>
<gene>
    <name evidence="13" type="ORF">E8M01_02120</name>
</gene>
<dbReference type="PROSITE" id="PS51257">
    <property type="entry name" value="PROKAR_LIPOPROTEIN"/>
    <property type="match status" value="1"/>
</dbReference>
<feature type="binding site" evidence="11">
    <location>
        <position position="35"/>
    </location>
    <ligand>
        <name>NAD(+)</name>
        <dbReference type="ChEBI" id="CHEBI:57540"/>
    </ligand>
</feature>
<evidence type="ECO:0000256" key="4">
    <source>
        <dbReference type="ARBA" id="ARBA00015132"/>
    </source>
</evidence>
<evidence type="ECO:0000256" key="1">
    <source>
        <dbReference type="ARBA" id="ARBA00004701"/>
    </source>
</evidence>
<keyword evidence="14" id="KW-1185">Reference proteome</keyword>
<proteinExistence type="inferred from homology"/>
<organism evidence="13 14">
    <name type="scientific">Phreatobacter stygius</name>
    <dbReference type="NCBI Taxonomy" id="1940610"/>
    <lineage>
        <taxon>Bacteria</taxon>
        <taxon>Pseudomonadati</taxon>
        <taxon>Pseudomonadota</taxon>
        <taxon>Alphaproteobacteria</taxon>
        <taxon>Hyphomicrobiales</taxon>
        <taxon>Phreatobacteraceae</taxon>
        <taxon>Phreatobacter</taxon>
    </lineage>
</organism>
<dbReference type="Gene3D" id="1.20.5.100">
    <property type="entry name" value="Cytochrome c1, transmembrane anchor, C-terminal"/>
    <property type="match status" value="1"/>
</dbReference>
<dbReference type="Pfam" id="PF03721">
    <property type="entry name" value="UDPG_MGDP_dh_N"/>
    <property type="match status" value="1"/>
</dbReference>
<dbReference type="RefSeq" id="WP_136958599.1">
    <property type="nucleotide sequence ID" value="NZ_CP039690.1"/>
</dbReference>
<dbReference type="InterPro" id="IPR008927">
    <property type="entry name" value="6-PGluconate_DH-like_C_sf"/>
</dbReference>
<dbReference type="PANTHER" id="PTHR43750:SF3">
    <property type="entry name" value="UDP-GLUCOSE 6-DEHYDROGENASE TUAD"/>
    <property type="match status" value="1"/>
</dbReference>
<evidence type="ECO:0000256" key="2">
    <source>
        <dbReference type="ARBA" id="ARBA00006601"/>
    </source>
</evidence>
<evidence type="ECO:0000313" key="13">
    <source>
        <dbReference type="EMBL" id="QCI63137.1"/>
    </source>
</evidence>
<feature type="binding site" evidence="10">
    <location>
        <position position="207"/>
    </location>
    <ligand>
        <name>substrate</name>
    </ligand>
</feature>
<dbReference type="InterPro" id="IPR001732">
    <property type="entry name" value="UDP-Glc/GDP-Man_DH_N"/>
</dbReference>
<protein>
    <recommendedName>
        <fullName evidence="4 8">UDP-glucose 6-dehydrogenase</fullName>
        <ecNumber evidence="3 8">1.1.1.22</ecNumber>
    </recommendedName>
</protein>
<sequence length="459" mass="47585">MKITIVGAGYVGLVTGACLAAIGHDVVVVDRDGPKIAALRRGVMPIYEAGLDRLVAETAAAGRLSFETSLAPAVATSQAVFICVGTPPRPADGHADLASVYAVAAEIAQALAGFTLVVTKSTVPVGTGDEVEAIIREVAPDARVAVVSNPEFLREGVAIADFMRPDRIVVGGEDDGALGLMAALYAPITDAGSPLVTTNRRTAELIKYAANCFLALKITYINEIANLCEEVGADVEDVSRGIGLDSRIGAKFLKAGPGFGGSCFPKDMLALMKTAQDHGVPLRSVETAVAVNDARKGEMVRKIIRAAGGSVQGKSIAVLGLTFKPDTDDMRSAASLIILPRLIKAGASIRAYDPAGMAHAAPLLPGVVMAASALEAAEGADLAVLVTEWAEFSTLDLGALGRVLKNPLLVDLRNLFDPLAAERSGLRYVSVGRGDSPEAMPLTGHQPFAAMQQKLLAVS</sequence>
<feature type="binding site" evidence="11">
    <location>
        <position position="155"/>
    </location>
    <ligand>
        <name>NAD(+)</name>
        <dbReference type="ChEBI" id="CHEBI:57540"/>
    </ligand>
</feature>
<dbReference type="SUPFAM" id="SSF52413">
    <property type="entry name" value="UDP-glucose/GDP-mannose dehydrogenase C-terminal domain"/>
    <property type="match status" value="1"/>
</dbReference>
<dbReference type="SUPFAM" id="SSF48179">
    <property type="entry name" value="6-phosphogluconate dehydrogenase C-terminal domain-like"/>
    <property type="match status" value="1"/>
</dbReference>
<accession>A0A4D7B542</accession>
<feature type="binding site" evidence="10">
    <location>
        <position position="260"/>
    </location>
    <ligand>
        <name>substrate</name>
    </ligand>
</feature>
<feature type="binding site" evidence="11">
    <location>
        <position position="86"/>
    </location>
    <ligand>
        <name>NAD(+)</name>
        <dbReference type="ChEBI" id="CHEBI:57540"/>
    </ligand>
</feature>
<feature type="binding site" evidence="11">
    <location>
        <position position="266"/>
    </location>
    <ligand>
        <name>NAD(+)</name>
        <dbReference type="ChEBI" id="CHEBI:57540"/>
    </ligand>
</feature>
<dbReference type="GO" id="GO:0003979">
    <property type="term" value="F:UDP-glucose 6-dehydrogenase activity"/>
    <property type="evidence" value="ECO:0007669"/>
    <property type="project" value="UniProtKB-EC"/>
</dbReference>
<evidence type="ECO:0000256" key="5">
    <source>
        <dbReference type="ARBA" id="ARBA00023002"/>
    </source>
</evidence>
<dbReference type="EMBL" id="CP039690">
    <property type="protein sequence ID" value="QCI63137.1"/>
    <property type="molecule type" value="Genomic_DNA"/>
</dbReference>
<evidence type="ECO:0000256" key="6">
    <source>
        <dbReference type="ARBA" id="ARBA00023027"/>
    </source>
</evidence>
<evidence type="ECO:0000313" key="14">
    <source>
        <dbReference type="Proteomes" id="UP000298781"/>
    </source>
</evidence>
<comment type="catalytic activity">
    <reaction evidence="7 8">
        <text>UDP-alpha-D-glucose + 2 NAD(+) + H2O = UDP-alpha-D-glucuronate + 2 NADH + 3 H(+)</text>
        <dbReference type="Rhea" id="RHEA:23596"/>
        <dbReference type="ChEBI" id="CHEBI:15377"/>
        <dbReference type="ChEBI" id="CHEBI:15378"/>
        <dbReference type="ChEBI" id="CHEBI:57540"/>
        <dbReference type="ChEBI" id="CHEBI:57945"/>
        <dbReference type="ChEBI" id="CHEBI:58052"/>
        <dbReference type="ChEBI" id="CHEBI:58885"/>
        <dbReference type="EC" id="1.1.1.22"/>
    </reaction>
</comment>
<dbReference type="GO" id="GO:0051287">
    <property type="term" value="F:NAD binding"/>
    <property type="evidence" value="ECO:0007669"/>
    <property type="project" value="InterPro"/>
</dbReference>
<evidence type="ECO:0000256" key="8">
    <source>
        <dbReference type="PIRNR" id="PIRNR000124"/>
    </source>
</evidence>
<dbReference type="SUPFAM" id="SSF51735">
    <property type="entry name" value="NAD(P)-binding Rossmann-fold domains"/>
    <property type="match status" value="1"/>
</dbReference>
<dbReference type="NCBIfam" id="TIGR03026">
    <property type="entry name" value="NDP-sugDHase"/>
    <property type="match status" value="1"/>
</dbReference>
<dbReference type="PIRSF" id="PIRSF500134">
    <property type="entry name" value="UDPglc_DH_bac"/>
    <property type="match status" value="1"/>
</dbReference>
<dbReference type="Pfam" id="PF00984">
    <property type="entry name" value="UDPG_MGDP_dh"/>
    <property type="match status" value="1"/>
</dbReference>
<evidence type="ECO:0000256" key="9">
    <source>
        <dbReference type="PIRSR" id="PIRSR500134-1"/>
    </source>
</evidence>
<dbReference type="InterPro" id="IPR017476">
    <property type="entry name" value="UDP-Glc/GDP-Man"/>
</dbReference>
<dbReference type="SMART" id="SM00984">
    <property type="entry name" value="UDPG_MGDP_dh_C"/>
    <property type="match status" value="1"/>
</dbReference>
<feature type="active site" description="Nucleophile" evidence="9">
    <location>
        <position position="263"/>
    </location>
</feature>
<dbReference type="Gene3D" id="3.40.50.720">
    <property type="entry name" value="NAD(P)-binding Rossmann-like Domain"/>
    <property type="match status" value="2"/>
</dbReference>
<dbReference type="GO" id="GO:0000271">
    <property type="term" value="P:polysaccharide biosynthetic process"/>
    <property type="evidence" value="ECO:0007669"/>
    <property type="project" value="InterPro"/>
</dbReference>
<comment type="pathway">
    <text evidence="1">Nucleotide-sugar biosynthesis; UDP-alpha-D-glucuronate biosynthesis; UDP-alpha-D-glucuronate from UDP-alpha-D-glucose: step 1/1.</text>
</comment>
<dbReference type="PIRSF" id="PIRSF000124">
    <property type="entry name" value="UDPglc_GDPman_dh"/>
    <property type="match status" value="1"/>
</dbReference>
<feature type="binding site" evidence="10">
    <location>
        <begin position="252"/>
        <end position="256"/>
    </location>
    <ligand>
        <name>substrate</name>
    </ligand>
</feature>
<comment type="similarity">
    <text evidence="2 8">Belongs to the UDP-glucose/GDP-mannose dehydrogenase family.</text>
</comment>
<dbReference type="InterPro" id="IPR014027">
    <property type="entry name" value="UDP-Glc/GDP-Man_DH_C"/>
</dbReference>
<dbReference type="AlphaFoldDB" id="A0A4D7B542"/>
<dbReference type="KEGG" id="pstg:E8M01_02120"/>
<dbReference type="Pfam" id="PF03720">
    <property type="entry name" value="UDPG_MGDP_dh_C"/>
    <property type="match status" value="1"/>
</dbReference>
<evidence type="ECO:0000256" key="3">
    <source>
        <dbReference type="ARBA" id="ARBA00012954"/>
    </source>
</evidence>
<feature type="domain" description="UDP-glucose/GDP-mannose dehydrogenase C-terminal" evidence="12">
    <location>
        <begin position="317"/>
        <end position="418"/>
    </location>
</feature>
<evidence type="ECO:0000259" key="12">
    <source>
        <dbReference type="SMART" id="SM00984"/>
    </source>
</evidence>
<dbReference type="GO" id="GO:0006065">
    <property type="term" value="P:UDP-glucuronate biosynthetic process"/>
    <property type="evidence" value="ECO:0007669"/>
    <property type="project" value="UniProtKB-UniPathway"/>
</dbReference>
<dbReference type="InterPro" id="IPR014026">
    <property type="entry name" value="UDP-Glc/GDP-Man_DH_dimer"/>
</dbReference>
<keyword evidence="6 8" id="KW-0520">NAD</keyword>
<feature type="binding site" evidence="11">
    <location>
        <position position="331"/>
    </location>
    <ligand>
        <name>NAD(+)</name>
        <dbReference type="ChEBI" id="CHEBI:57540"/>
    </ligand>
</feature>
<dbReference type="OrthoDB" id="9803238at2"/>
<dbReference type="Proteomes" id="UP000298781">
    <property type="component" value="Chromosome"/>
</dbReference>